<organism evidence="1 2">
    <name type="scientific">Thelonectria olida</name>
    <dbReference type="NCBI Taxonomy" id="1576542"/>
    <lineage>
        <taxon>Eukaryota</taxon>
        <taxon>Fungi</taxon>
        <taxon>Dikarya</taxon>
        <taxon>Ascomycota</taxon>
        <taxon>Pezizomycotina</taxon>
        <taxon>Sordariomycetes</taxon>
        <taxon>Hypocreomycetidae</taxon>
        <taxon>Hypocreales</taxon>
        <taxon>Nectriaceae</taxon>
        <taxon>Thelonectria</taxon>
    </lineage>
</organism>
<dbReference type="Gene3D" id="3.80.10.10">
    <property type="entry name" value="Ribonuclease Inhibitor"/>
    <property type="match status" value="1"/>
</dbReference>
<dbReference type="InterPro" id="IPR032675">
    <property type="entry name" value="LRR_dom_sf"/>
</dbReference>
<comment type="caution">
    <text evidence="1">The sequence shown here is derived from an EMBL/GenBank/DDBJ whole genome shotgun (WGS) entry which is preliminary data.</text>
</comment>
<gene>
    <name evidence="1" type="ORF">B0T10DRAFT_418290</name>
</gene>
<sequence length="376" mass="43360">METLPLEMVTEIARNLASTSDVRHFRLVSRAFAYAASPVLFWRVHAINTVGNLNQLRDFQCHPSNSAPAARHLTLYHGDWPALDSIDAWSQTPQALQQNTLPNHAKIKAYFAYRQFIDQEALRDLNTDISRFTGMLELFPNLTSLTISHIHAWRWGKLSNDHYHELSRNIHVVPFFKGWVGDLVQKLLPILYKSPRLKQLSVQGSLDLRGVEWTAVNRNILYLKVQSLITCESQEDQAGIFLRSFPNLQQLELGTEAGRWIREQKLPLYSLWWPDLWQVTFHNLWASEDELIDFIVRHQLQQLTLNNVTLFNGSWASFFDRTRNLPKRSLQSSECIMGTGHRVDLAEAATSCRRWPASAAEVLEPQVRLSFSFKEA</sequence>
<dbReference type="EMBL" id="JAGPYM010000068">
    <property type="protein sequence ID" value="KAH6869652.1"/>
    <property type="molecule type" value="Genomic_DNA"/>
</dbReference>
<evidence type="ECO:0008006" key="3">
    <source>
        <dbReference type="Google" id="ProtNLM"/>
    </source>
</evidence>
<proteinExistence type="predicted"/>
<dbReference type="AlphaFoldDB" id="A0A9P8VRK6"/>
<reference evidence="1 2" key="1">
    <citation type="journal article" date="2021" name="Nat. Commun.">
        <title>Genetic determinants of endophytism in the Arabidopsis root mycobiome.</title>
        <authorList>
            <person name="Mesny F."/>
            <person name="Miyauchi S."/>
            <person name="Thiergart T."/>
            <person name="Pickel B."/>
            <person name="Atanasova L."/>
            <person name="Karlsson M."/>
            <person name="Huettel B."/>
            <person name="Barry K.W."/>
            <person name="Haridas S."/>
            <person name="Chen C."/>
            <person name="Bauer D."/>
            <person name="Andreopoulos W."/>
            <person name="Pangilinan J."/>
            <person name="LaButti K."/>
            <person name="Riley R."/>
            <person name="Lipzen A."/>
            <person name="Clum A."/>
            <person name="Drula E."/>
            <person name="Henrissat B."/>
            <person name="Kohler A."/>
            <person name="Grigoriev I.V."/>
            <person name="Martin F.M."/>
            <person name="Hacquard S."/>
        </authorList>
    </citation>
    <scope>NUCLEOTIDE SEQUENCE [LARGE SCALE GENOMIC DNA]</scope>
    <source>
        <strain evidence="1 2">MPI-CAGE-CH-0241</strain>
    </source>
</reference>
<evidence type="ECO:0000313" key="1">
    <source>
        <dbReference type="EMBL" id="KAH6869652.1"/>
    </source>
</evidence>
<name>A0A9P8VRK6_9HYPO</name>
<dbReference type="Proteomes" id="UP000777438">
    <property type="component" value="Unassembled WGS sequence"/>
</dbReference>
<dbReference type="OrthoDB" id="5221863at2759"/>
<evidence type="ECO:0000313" key="2">
    <source>
        <dbReference type="Proteomes" id="UP000777438"/>
    </source>
</evidence>
<keyword evidence="2" id="KW-1185">Reference proteome</keyword>
<protein>
    <recommendedName>
        <fullName evidence="3">F-box domain-containing protein</fullName>
    </recommendedName>
</protein>
<accession>A0A9P8VRK6</accession>